<gene>
    <name evidence="3" type="ORF">C1SCF055_LOCUS21589</name>
</gene>
<dbReference type="Gene3D" id="1.10.287.110">
    <property type="entry name" value="DnaJ domain"/>
    <property type="match status" value="1"/>
</dbReference>
<keyword evidence="2" id="KW-0812">Transmembrane</keyword>
<dbReference type="SUPFAM" id="SSF46565">
    <property type="entry name" value="Chaperone J-domain"/>
    <property type="match status" value="1"/>
</dbReference>
<evidence type="ECO:0008006" key="6">
    <source>
        <dbReference type="Google" id="ProtNLM"/>
    </source>
</evidence>
<keyword evidence="2" id="KW-0472">Membrane</keyword>
<dbReference type="EMBL" id="CAMXCT010002018">
    <property type="protein sequence ID" value="CAI3994980.1"/>
    <property type="molecule type" value="Genomic_DNA"/>
</dbReference>
<organism evidence="3">
    <name type="scientific">Cladocopium goreaui</name>
    <dbReference type="NCBI Taxonomy" id="2562237"/>
    <lineage>
        <taxon>Eukaryota</taxon>
        <taxon>Sar</taxon>
        <taxon>Alveolata</taxon>
        <taxon>Dinophyceae</taxon>
        <taxon>Suessiales</taxon>
        <taxon>Symbiodiniaceae</taxon>
        <taxon>Cladocopium</taxon>
    </lineage>
</organism>
<reference evidence="3" key="1">
    <citation type="submission" date="2022-10" db="EMBL/GenBank/DDBJ databases">
        <authorList>
            <person name="Chen Y."/>
            <person name="Dougan E. K."/>
            <person name="Chan C."/>
            <person name="Rhodes N."/>
            <person name="Thang M."/>
        </authorList>
    </citation>
    <scope>NUCLEOTIDE SEQUENCE</scope>
</reference>
<evidence type="ECO:0000256" key="2">
    <source>
        <dbReference type="SAM" id="Phobius"/>
    </source>
</evidence>
<evidence type="ECO:0000313" key="5">
    <source>
        <dbReference type="Proteomes" id="UP001152797"/>
    </source>
</evidence>
<reference evidence="4 5" key="2">
    <citation type="submission" date="2024-05" db="EMBL/GenBank/DDBJ databases">
        <authorList>
            <person name="Chen Y."/>
            <person name="Shah S."/>
            <person name="Dougan E. K."/>
            <person name="Thang M."/>
            <person name="Chan C."/>
        </authorList>
    </citation>
    <scope>NUCLEOTIDE SEQUENCE [LARGE SCALE GENOMIC DNA]</scope>
</reference>
<proteinExistence type="predicted"/>
<keyword evidence="2" id="KW-1133">Transmembrane helix</keyword>
<feature type="transmembrane region" description="Helical" evidence="2">
    <location>
        <begin position="12"/>
        <end position="31"/>
    </location>
</feature>
<feature type="region of interest" description="Disordered" evidence="1">
    <location>
        <begin position="74"/>
        <end position="97"/>
    </location>
</feature>
<keyword evidence="5" id="KW-1185">Reference proteome</keyword>
<name>A0A9P1CNT6_9DINO</name>
<evidence type="ECO:0000313" key="3">
    <source>
        <dbReference type="EMBL" id="CAI3994980.1"/>
    </source>
</evidence>
<dbReference type="AlphaFoldDB" id="A0A9P1CNT6"/>
<protein>
    <recommendedName>
        <fullName evidence="6">J domain-containing protein</fullName>
    </recommendedName>
</protein>
<dbReference type="InterPro" id="IPR036869">
    <property type="entry name" value="J_dom_sf"/>
</dbReference>
<dbReference type="EMBL" id="CAMXCT020002018">
    <property type="protein sequence ID" value="CAL1148355.1"/>
    <property type="molecule type" value="Genomic_DNA"/>
</dbReference>
<evidence type="ECO:0000313" key="4">
    <source>
        <dbReference type="EMBL" id="CAL4782292.1"/>
    </source>
</evidence>
<dbReference type="Proteomes" id="UP001152797">
    <property type="component" value="Unassembled WGS sequence"/>
</dbReference>
<sequence>MAVAAPGRINKLLPLGLLCIVIPGPVFILGWHSRSPQRSLPLQSLSESGALEILGLDGEPDLLELRELQKAFRSQARQLHPDSGGNAEAIGLDEGHD</sequence>
<accession>A0A9P1CNT6</accession>
<comment type="caution">
    <text evidence="3">The sequence shown here is derived from an EMBL/GenBank/DDBJ whole genome shotgun (WGS) entry which is preliminary data.</text>
</comment>
<evidence type="ECO:0000256" key="1">
    <source>
        <dbReference type="SAM" id="MobiDB-lite"/>
    </source>
</evidence>
<dbReference type="EMBL" id="CAMXCT030002018">
    <property type="protein sequence ID" value="CAL4782292.1"/>
    <property type="molecule type" value="Genomic_DNA"/>
</dbReference>